<dbReference type="SUPFAM" id="SSF52499">
    <property type="entry name" value="Isochorismatase-like hydrolases"/>
    <property type="match status" value="1"/>
</dbReference>
<evidence type="ECO:0000313" key="3">
    <source>
        <dbReference type="EMBL" id="MBE0382527.1"/>
    </source>
</evidence>
<dbReference type="InterPro" id="IPR036380">
    <property type="entry name" value="Isochorismatase-like_sf"/>
</dbReference>
<dbReference type="PANTHER" id="PTHR43540:SF16">
    <property type="entry name" value="ISOCHORISMATASE-LIKE DOMAIN-CONTAINING PROTEIN"/>
    <property type="match status" value="1"/>
</dbReference>
<dbReference type="CDD" id="cd00431">
    <property type="entry name" value="cysteine_hydrolases"/>
    <property type="match status" value="1"/>
</dbReference>
<dbReference type="AlphaFoldDB" id="A0A2K4X7P3"/>
<sequence>MCDLSKTALILIGFQNDYFSPQGVLYDVVEESSRVTGVVKNTLSLLTHCAEKFALVINTPIHFTQNYSELKNPIGILKSIADAGAFKSGSYGAQTIDQLYQFKHVIDEIPGKRGLNAFTHTHLAQTLKNNNVSEIVLAGTVTSICIDSTARSAVDLGFDVTILSDCTSSRTPFEQTFYCEEVFPLYARVISSNIFTK</sequence>
<evidence type="ECO:0000259" key="2">
    <source>
        <dbReference type="Pfam" id="PF00857"/>
    </source>
</evidence>
<evidence type="ECO:0000313" key="6">
    <source>
        <dbReference type="Proteomes" id="UP000615003"/>
    </source>
</evidence>
<reference evidence="4 5" key="2">
    <citation type="submission" date="2017-11" db="EMBL/GenBank/DDBJ databases">
        <authorList>
            <person name="Han C.G."/>
        </authorList>
    </citation>
    <scope>NUCLEOTIDE SEQUENCE [LARGE SCALE GENOMIC DNA]</scope>
    <source>
        <strain evidence="5">ATCC 43555</strain>
        <strain evidence="4">ATCC43555</strain>
    </source>
</reference>
<dbReference type="InterPro" id="IPR050272">
    <property type="entry name" value="Isochorismatase-like_hydrls"/>
</dbReference>
<dbReference type="EMBL" id="AQGW01000018">
    <property type="protein sequence ID" value="MBE0382527.1"/>
    <property type="molecule type" value="Genomic_DNA"/>
</dbReference>
<accession>A0A2K4X7P3</accession>
<dbReference type="EMBL" id="LT965928">
    <property type="protein sequence ID" value="SOU40313.1"/>
    <property type="molecule type" value="Genomic_DNA"/>
</dbReference>
<proteinExistence type="predicted"/>
<dbReference type="InterPro" id="IPR000868">
    <property type="entry name" value="Isochorismatase-like_dom"/>
</dbReference>
<dbReference type="Proteomes" id="UP000238288">
    <property type="component" value="Chromosome PCAR9a"/>
</dbReference>
<keyword evidence="6" id="KW-1185">Reference proteome</keyword>
<gene>
    <name evidence="4" type="ORF">PCAR9_A20749</name>
    <name evidence="3" type="ORF">PCARR_a0864</name>
</gene>
<dbReference type="GeneID" id="93662948"/>
<dbReference type="Gene3D" id="3.40.50.850">
    <property type="entry name" value="Isochorismatase-like"/>
    <property type="match status" value="1"/>
</dbReference>
<dbReference type="OrthoDB" id="1157330at2"/>
<feature type="domain" description="Isochorismatase-like" evidence="2">
    <location>
        <begin position="7"/>
        <end position="192"/>
    </location>
</feature>
<evidence type="ECO:0000313" key="5">
    <source>
        <dbReference type="Proteomes" id="UP000238288"/>
    </source>
</evidence>
<protein>
    <submittedName>
        <fullName evidence="4">Isochorismatase</fullName>
    </submittedName>
</protein>
<evidence type="ECO:0000313" key="4">
    <source>
        <dbReference type="EMBL" id="SOU40313.1"/>
    </source>
</evidence>
<organism evidence="4 5">
    <name type="scientific">Pseudoalteromonas carrageenovora IAM 12662</name>
    <dbReference type="NCBI Taxonomy" id="1314868"/>
    <lineage>
        <taxon>Bacteria</taxon>
        <taxon>Pseudomonadati</taxon>
        <taxon>Pseudomonadota</taxon>
        <taxon>Gammaproteobacteria</taxon>
        <taxon>Alteromonadales</taxon>
        <taxon>Pseudoalteromonadaceae</taxon>
        <taxon>Pseudoalteromonas</taxon>
    </lineage>
</organism>
<evidence type="ECO:0000256" key="1">
    <source>
        <dbReference type="ARBA" id="ARBA00022801"/>
    </source>
</evidence>
<dbReference type="PANTHER" id="PTHR43540">
    <property type="entry name" value="PEROXYUREIDOACRYLATE/UREIDOACRYLATE AMIDOHYDROLASE-RELATED"/>
    <property type="match status" value="1"/>
</dbReference>
<dbReference type="Proteomes" id="UP000615003">
    <property type="component" value="Unassembled WGS sequence"/>
</dbReference>
<reference evidence="3 6" key="1">
    <citation type="submission" date="2015-06" db="EMBL/GenBank/DDBJ databases">
        <title>Genome sequence of Pseudoalteromonas carrageenovora.</title>
        <authorList>
            <person name="Xie B.-B."/>
            <person name="Rong J.-C."/>
            <person name="Qin Q.-L."/>
            <person name="Zhang Y.-Z."/>
        </authorList>
    </citation>
    <scope>NUCLEOTIDE SEQUENCE [LARGE SCALE GENOMIC DNA]</scope>
    <source>
        <strain evidence="3 6">IAM 12662</strain>
    </source>
</reference>
<dbReference type="RefSeq" id="WP_058547395.1">
    <property type="nucleotide sequence ID" value="NZ_AQGW01000018.1"/>
</dbReference>
<name>A0A2K4X7P3_PSEVC</name>
<dbReference type="GO" id="GO:0016787">
    <property type="term" value="F:hydrolase activity"/>
    <property type="evidence" value="ECO:0007669"/>
    <property type="project" value="UniProtKB-KW"/>
</dbReference>
<keyword evidence="1" id="KW-0378">Hydrolase</keyword>
<dbReference type="Pfam" id="PF00857">
    <property type="entry name" value="Isochorismatase"/>
    <property type="match status" value="1"/>
</dbReference>